<reference evidence="1" key="1">
    <citation type="submission" date="2018-02" db="EMBL/GenBank/DDBJ databases">
        <title>Rhizophora mucronata_Transcriptome.</title>
        <authorList>
            <person name="Meera S.P."/>
            <person name="Sreeshan A."/>
            <person name="Augustine A."/>
        </authorList>
    </citation>
    <scope>NUCLEOTIDE SEQUENCE</scope>
    <source>
        <tissue evidence="1">Leaf</tissue>
    </source>
</reference>
<proteinExistence type="predicted"/>
<protein>
    <submittedName>
        <fullName evidence="1">Uncharacterized protein</fullName>
    </submittedName>
</protein>
<sequence length="17" mass="1923">MVASHLKIVVHYNLADL</sequence>
<dbReference type="AlphaFoldDB" id="A0A2P2IHN3"/>
<name>A0A2P2IHN3_RHIMU</name>
<accession>A0A2P2IHN3</accession>
<evidence type="ECO:0000313" key="1">
    <source>
        <dbReference type="EMBL" id="MBW80735.1"/>
    </source>
</evidence>
<organism evidence="1">
    <name type="scientific">Rhizophora mucronata</name>
    <name type="common">Asiatic mangrove</name>
    <dbReference type="NCBI Taxonomy" id="61149"/>
    <lineage>
        <taxon>Eukaryota</taxon>
        <taxon>Viridiplantae</taxon>
        <taxon>Streptophyta</taxon>
        <taxon>Embryophyta</taxon>
        <taxon>Tracheophyta</taxon>
        <taxon>Spermatophyta</taxon>
        <taxon>Magnoliopsida</taxon>
        <taxon>eudicotyledons</taxon>
        <taxon>Gunneridae</taxon>
        <taxon>Pentapetalae</taxon>
        <taxon>rosids</taxon>
        <taxon>fabids</taxon>
        <taxon>Malpighiales</taxon>
        <taxon>Rhizophoraceae</taxon>
        <taxon>Rhizophora</taxon>
    </lineage>
</organism>
<dbReference type="EMBL" id="GGEC01000252">
    <property type="protein sequence ID" value="MBW80735.1"/>
    <property type="molecule type" value="Transcribed_RNA"/>
</dbReference>